<dbReference type="InterPro" id="IPR015883">
    <property type="entry name" value="Glyco_hydro_20_cat"/>
</dbReference>
<dbReference type="GO" id="GO:0005975">
    <property type="term" value="P:carbohydrate metabolic process"/>
    <property type="evidence" value="ECO:0007669"/>
    <property type="project" value="InterPro"/>
</dbReference>
<proteinExistence type="inferred from homology"/>
<keyword evidence="5" id="KW-0472">Membrane</keyword>
<dbReference type="InterPro" id="IPR017853">
    <property type="entry name" value="GH"/>
</dbReference>
<dbReference type="OrthoDB" id="10023921at2759"/>
<sequence>MSEDGFAEFDEDDDPDAYYRYSFYQTKPVQDPQQLEEAEKWEETVIRVTAPFSLIAKWCQNRFPATRRTWRRRLAAVTVLLFLVLVFTVASVLHSPRLRRFNFDSQRAREAGMRGTNKRQLQAKSSSILDEARSRHRHAAVDAGKLPNVNVHLKHPINVRSINEMTGFGHQGQLDSHKTLKHGGVVLPGPEIQPGEHVLVHLDFKGAPPKISYLKKLFPLIKELGATGIMIEYEDTFPFWGELKRYSSSTEKYSIHQVSQIVASAKQLNLIIIPLVDTIGNLDWILKHSDFGPYREIPTNPQTLCPSKEAGFELIKAIIDQILTLHNESNWIHLGGAGAQSIGECRVCKERTARRKWSREDLYLDHMSKIAQYVKVKYDMQAIIWDDELRSISHEKLSKSPLTDLIEPMILNYKESKPGDNSTLDLTSYQGSFKYIWGAGAFKGADSVDSLFPSYEGRLKNILEWVQFIRKTEGTTSLSFRGFVLIGRQSYISTHIFCRFSHFSTLCELLPVSLPVLGMILQVVKGSPPTSSAVIQYLTDVFSCPSLFEELAKATEDNNRANFHKNCKFDGSQIFSLALSIHSARANLDTLENSQSVKGYWTKYNLDNGFVSPMTMSQLDVIKTFLEINDTMTRILHSSEAVFGEVYGPDTVYELLDTFVIPLTSRARKWAAIARNVSTFGVSSGGFRGWKSRPVHHNGPSLGHLAEDL</sequence>
<dbReference type="Gene3D" id="3.20.20.80">
    <property type="entry name" value="Glycosidases"/>
    <property type="match status" value="1"/>
</dbReference>
<evidence type="ECO:0000256" key="2">
    <source>
        <dbReference type="ARBA" id="ARBA00006285"/>
    </source>
</evidence>
<protein>
    <recommendedName>
        <fullName evidence="3">beta-N-acetylhexosaminidase</fullName>
        <ecNumber evidence="3">3.2.1.52</ecNumber>
    </recommendedName>
</protein>
<dbReference type="EMBL" id="CAJPEX010001727">
    <property type="protein sequence ID" value="CAG0919801.1"/>
    <property type="molecule type" value="Genomic_DNA"/>
</dbReference>
<reference evidence="7" key="1">
    <citation type="submission" date="2020-11" db="EMBL/GenBank/DDBJ databases">
        <authorList>
            <person name="Tran Van P."/>
        </authorList>
    </citation>
    <scope>NUCLEOTIDE SEQUENCE</scope>
</reference>
<dbReference type="EC" id="3.2.1.52" evidence="3"/>
<evidence type="ECO:0000256" key="5">
    <source>
        <dbReference type="SAM" id="Phobius"/>
    </source>
</evidence>
<evidence type="ECO:0000256" key="1">
    <source>
        <dbReference type="ARBA" id="ARBA00001231"/>
    </source>
</evidence>
<feature type="domain" description="Glycoside hydrolase family 20 catalytic" evidence="6">
    <location>
        <begin position="247"/>
        <end position="393"/>
    </location>
</feature>
<evidence type="ECO:0000256" key="3">
    <source>
        <dbReference type="ARBA" id="ARBA00012663"/>
    </source>
</evidence>
<dbReference type="EMBL" id="OA883764">
    <property type="protein sequence ID" value="CAD7279649.1"/>
    <property type="molecule type" value="Genomic_DNA"/>
</dbReference>
<evidence type="ECO:0000313" key="7">
    <source>
        <dbReference type="EMBL" id="CAD7279649.1"/>
    </source>
</evidence>
<dbReference type="SUPFAM" id="SSF51445">
    <property type="entry name" value="(Trans)glycosidases"/>
    <property type="match status" value="1"/>
</dbReference>
<evidence type="ECO:0000259" key="6">
    <source>
        <dbReference type="Pfam" id="PF00728"/>
    </source>
</evidence>
<dbReference type="Pfam" id="PF00728">
    <property type="entry name" value="Glyco_hydro_20"/>
    <property type="match status" value="1"/>
</dbReference>
<comment type="similarity">
    <text evidence="2">Belongs to the glycosyl hydrolase 20 family.</text>
</comment>
<keyword evidence="5" id="KW-0812">Transmembrane</keyword>
<feature type="transmembrane region" description="Helical" evidence="5">
    <location>
        <begin position="74"/>
        <end position="93"/>
    </location>
</feature>
<dbReference type="Proteomes" id="UP000678499">
    <property type="component" value="Unassembled WGS sequence"/>
</dbReference>
<keyword evidence="5" id="KW-1133">Transmembrane helix</keyword>
<evidence type="ECO:0000256" key="4">
    <source>
        <dbReference type="ARBA" id="ARBA00022801"/>
    </source>
</evidence>
<dbReference type="PANTHER" id="PTHR21040">
    <property type="entry name" value="BCDNA.GH04120"/>
    <property type="match status" value="1"/>
</dbReference>
<organism evidence="7">
    <name type="scientific">Notodromas monacha</name>
    <dbReference type="NCBI Taxonomy" id="399045"/>
    <lineage>
        <taxon>Eukaryota</taxon>
        <taxon>Metazoa</taxon>
        <taxon>Ecdysozoa</taxon>
        <taxon>Arthropoda</taxon>
        <taxon>Crustacea</taxon>
        <taxon>Oligostraca</taxon>
        <taxon>Ostracoda</taxon>
        <taxon>Podocopa</taxon>
        <taxon>Podocopida</taxon>
        <taxon>Cypridocopina</taxon>
        <taxon>Cypridoidea</taxon>
        <taxon>Cyprididae</taxon>
        <taxon>Notodromas</taxon>
    </lineage>
</organism>
<name>A0A7R9BQG9_9CRUS</name>
<gene>
    <name evidence="7" type="ORF">NMOB1V02_LOCUS7317</name>
</gene>
<keyword evidence="4" id="KW-0378">Hydrolase</keyword>
<dbReference type="InterPro" id="IPR038901">
    <property type="entry name" value="HEXDC-like"/>
</dbReference>
<dbReference type="AlphaFoldDB" id="A0A7R9BQG9"/>
<dbReference type="PANTHER" id="PTHR21040:SF8">
    <property type="entry name" value="BCDNA.GH04120"/>
    <property type="match status" value="1"/>
</dbReference>
<comment type="catalytic activity">
    <reaction evidence="1">
        <text>Hydrolysis of terminal non-reducing N-acetyl-D-hexosamine residues in N-acetyl-beta-D-hexosaminides.</text>
        <dbReference type="EC" id="3.2.1.52"/>
    </reaction>
</comment>
<accession>A0A7R9BQG9</accession>
<evidence type="ECO:0000313" key="8">
    <source>
        <dbReference type="Proteomes" id="UP000678499"/>
    </source>
</evidence>
<dbReference type="GO" id="GO:0004563">
    <property type="term" value="F:beta-N-acetylhexosaminidase activity"/>
    <property type="evidence" value="ECO:0007669"/>
    <property type="project" value="UniProtKB-EC"/>
</dbReference>
<keyword evidence="8" id="KW-1185">Reference proteome</keyword>